<evidence type="ECO:0008006" key="3">
    <source>
        <dbReference type="Google" id="ProtNLM"/>
    </source>
</evidence>
<keyword evidence="2" id="KW-1185">Reference proteome</keyword>
<name>A0A2U2JC94_9FLAO</name>
<sequence>MRILLSIIILFVSINLSAQENYRAIYKLDFLIDSLEVKKRYEKNQIKSPSDPKDKMKAELSLDMKNRFLNAIKFSKNEYYNLDFNRDKSKFYKPNRIETKEYKSAKIFLRYRGIYYSFKNELLHKKNAYGQDFIVKKPKLKWEISSISKKIGKYTCFKAITQKKIQSSKGISYHDVIAWFVPEISFNHGPKGYGGLPGLIVRLDIGYLSYTIKKIKKLDFLELKKPTKGKIISLKDFEALGKKMYESRRNSF</sequence>
<evidence type="ECO:0000313" key="1">
    <source>
        <dbReference type="EMBL" id="PWG05957.1"/>
    </source>
</evidence>
<dbReference type="OrthoDB" id="713598at2"/>
<gene>
    <name evidence="1" type="ORF">DIS07_05840</name>
</gene>
<proteinExistence type="predicted"/>
<protein>
    <recommendedName>
        <fullName evidence="3">GLPGLI family protein</fullName>
    </recommendedName>
</protein>
<dbReference type="AlphaFoldDB" id="A0A2U2JC94"/>
<organism evidence="1 2">
    <name type="scientific">Polaribacter aquimarinus</name>
    <dbReference type="NCBI Taxonomy" id="2100726"/>
    <lineage>
        <taxon>Bacteria</taxon>
        <taxon>Pseudomonadati</taxon>
        <taxon>Bacteroidota</taxon>
        <taxon>Flavobacteriia</taxon>
        <taxon>Flavobacteriales</taxon>
        <taxon>Flavobacteriaceae</taxon>
    </lineage>
</organism>
<dbReference type="NCBIfam" id="TIGR01200">
    <property type="entry name" value="GLPGLI"/>
    <property type="match status" value="1"/>
</dbReference>
<reference evidence="1 2" key="1">
    <citation type="submission" date="2018-05" db="EMBL/GenBank/DDBJ databases">
        <title>Polaribacter aquimarinus sp. nov., isolated from sediment in a sediment of sea.</title>
        <authorList>
            <person name="Lu D."/>
        </authorList>
    </citation>
    <scope>NUCLEOTIDE SEQUENCE [LARGE SCALE GENOMIC DNA]</scope>
    <source>
        <strain evidence="1 2">ZY113</strain>
    </source>
</reference>
<accession>A0A2U2JC94</accession>
<evidence type="ECO:0000313" key="2">
    <source>
        <dbReference type="Proteomes" id="UP000245670"/>
    </source>
</evidence>
<dbReference type="InterPro" id="IPR005901">
    <property type="entry name" value="GLPGLI"/>
</dbReference>
<dbReference type="Pfam" id="PF09697">
    <property type="entry name" value="Porph_ging"/>
    <property type="match status" value="1"/>
</dbReference>
<dbReference type="Proteomes" id="UP000245670">
    <property type="component" value="Unassembled WGS sequence"/>
</dbReference>
<dbReference type="EMBL" id="QFFG01000002">
    <property type="protein sequence ID" value="PWG05957.1"/>
    <property type="molecule type" value="Genomic_DNA"/>
</dbReference>
<comment type="caution">
    <text evidence="1">The sequence shown here is derived from an EMBL/GenBank/DDBJ whole genome shotgun (WGS) entry which is preliminary data.</text>
</comment>